<accession>A0A1Q2HV75</accession>
<dbReference type="InterPro" id="IPR053779">
    <property type="entry name" value="GlpR"/>
</dbReference>
<protein>
    <submittedName>
        <fullName evidence="3">Uncharacterized protein</fullName>
    </submittedName>
</protein>
<feature type="compositionally biased region" description="Acidic residues" evidence="1">
    <location>
        <begin position="401"/>
        <end position="412"/>
    </location>
</feature>
<feature type="transmembrane region" description="Helical" evidence="2">
    <location>
        <begin position="272"/>
        <end position="290"/>
    </location>
</feature>
<keyword evidence="2" id="KW-0472">Membrane</keyword>
<dbReference type="NCBIfam" id="NF045516">
    <property type="entry name" value="GlpR"/>
    <property type="match status" value="1"/>
</dbReference>
<evidence type="ECO:0000256" key="2">
    <source>
        <dbReference type="SAM" id="Phobius"/>
    </source>
</evidence>
<dbReference type="Proteomes" id="UP000217209">
    <property type="component" value="Chromosome"/>
</dbReference>
<feature type="region of interest" description="Disordered" evidence="1">
    <location>
        <begin position="395"/>
        <end position="421"/>
    </location>
</feature>
<feature type="compositionally biased region" description="Low complexity" evidence="1">
    <location>
        <begin position="131"/>
        <end position="140"/>
    </location>
</feature>
<sequence length="421" mass="46471">MGSPSLIILLIVVVWVIVLAPLAFGNNKPIRRSGQGYEETRVLHEGGTMPMVERRRPKLTAADVHHYEASEDEDYELVEAVSDEEQVLIDDTSASMKTLISRTAGVSRKLAPNVIEADEVEEVKEAEAAEGAEGAEGTVESNEVEAPAAGGSTAYSVLQAQAEDSDEDEDEDEAQAEYELAESYLAPADFGYVSEEASAAAEDQAVVLEHGETDTEDNAADSDIEVAADADTSSVELEDADIAFAEARKGRGGYDPQRDALTRADRLKRRKITFISLLAASAITLIAALIVGGWMWVLPAITVGLTLWFMVALRRVVKQEQELRARRMRQLRRARLGVDTEDRPAIVERERYRAGAVIMDLDDESPDFDHLPRYRQAEPEYGTIERERRVPVRVGGRYDDFGDDDSYDDYESYGDFGDRAS</sequence>
<evidence type="ECO:0000313" key="3">
    <source>
        <dbReference type="EMBL" id="AQQ14742.1"/>
    </source>
</evidence>
<proteinExistence type="predicted"/>
<feature type="region of interest" description="Disordered" evidence="1">
    <location>
        <begin position="125"/>
        <end position="149"/>
    </location>
</feature>
<keyword evidence="2" id="KW-0812">Transmembrane</keyword>
<feature type="transmembrane region" description="Helical" evidence="2">
    <location>
        <begin position="6"/>
        <end position="24"/>
    </location>
</feature>
<gene>
    <name evidence="3" type="ORF">CGLAU_03825</name>
</gene>
<reference evidence="3 4" key="1">
    <citation type="submission" date="2016-12" db="EMBL/GenBank/DDBJ databases">
        <authorList>
            <person name="Song W.-J."/>
            <person name="Kurnit D.M."/>
        </authorList>
    </citation>
    <scope>NUCLEOTIDE SEQUENCE [LARGE SCALE GENOMIC DNA]</scope>
    <source>
        <strain evidence="3 4">DSM 30827</strain>
    </source>
</reference>
<organism evidence="3 4">
    <name type="scientific">Corynebacterium glaucum</name>
    <dbReference type="NCBI Taxonomy" id="187491"/>
    <lineage>
        <taxon>Bacteria</taxon>
        <taxon>Bacillati</taxon>
        <taxon>Actinomycetota</taxon>
        <taxon>Actinomycetes</taxon>
        <taxon>Mycobacteriales</taxon>
        <taxon>Corynebacteriaceae</taxon>
        <taxon>Corynebacterium</taxon>
    </lineage>
</organism>
<feature type="transmembrane region" description="Helical" evidence="2">
    <location>
        <begin position="296"/>
        <end position="317"/>
    </location>
</feature>
<dbReference type="KEGG" id="cgv:CGLAU_03825"/>
<evidence type="ECO:0000313" key="4">
    <source>
        <dbReference type="Proteomes" id="UP000217209"/>
    </source>
</evidence>
<dbReference type="EMBL" id="CP019688">
    <property type="protein sequence ID" value="AQQ14742.1"/>
    <property type="molecule type" value="Genomic_DNA"/>
</dbReference>
<evidence type="ECO:0000256" key="1">
    <source>
        <dbReference type="SAM" id="MobiDB-lite"/>
    </source>
</evidence>
<dbReference type="AlphaFoldDB" id="A0A1Q2HV75"/>
<name>A0A1Q2HV75_9CORY</name>
<keyword evidence="4" id="KW-1185">Reference proteome</keyword>
<keyword evidence="2" id="KW-1133">Transmembrane helix</keyword>
<dbReference type="RefSeq" id="WP_095659541.1">
    <property type="nucleotide sequence ID" value="NZ_CALTZW010000002.1"/>
</dbReference>
<dbReference type="OrthoDB" id="3696421at2"/>